<name>A0AAU8JS65_9ACTN</name>
<dbReference type="RefSeq" id="WP_354639529.1">
    <property type="nucleotide sequence ID" value="NZ_CP159872.1"/>
</dbReference>
<protein>
    <recommendedName>
        <fullName evidence="2">Tocopherol cyclase-like protein</fullName>
    </recommendedName>
</protein>
<reference evidence="1" key="1">
    <citation type="submission" date="2024-06" db="EMBL/GenBank/DDBJ databases">
        <title>The genome sequences of Kitasatospora sp. strain HUAS MG31.</title>
        <authorList>
            <person name="Mo P."/>
        </authorList>
    </citation>
    <scope>NUCLEOTIDE SEQUENCE</scope>
    <source>
        <strain evidence="1">HUAS MG31</strain>
    </source>
</reference>
<evidence type="ECO:0000313" key="1">
    <source>
        <dbReference type="EMBL" id="XCM79122.1"/>
    </source>
</evidence>
<proteinExistence type="predicted"/>
<gene>
    <name evidence="1" type="ORF">ABWK59_09375</name>
</gene>
<dbReference type="KEGG" id="kcm:ABWK59_09375"/>
<organism evidence="1">
    <name type="scientific">Kitasatospora camelliae</name>
    <dbReference type="NCBI Taxonomy" id="3156397"/>
    <lineage>
        <taxon>Bacteria</taxon>
        <taxon>Bacillati</taxon>
        <taxon>Actinomycetota</taxon>
        <taxon>Actinomycetes</taxon>
        <taxon>Kitasatosporales</taxon>
        <taxon>Streptomycetaceae</taxon>
        <taxon>Kitasatospora</taxon>
    </lineage>
</organism>
<accession>A0AAU8JS65</accession>
<evidence type="ECO:0008006" key="2">
    <source>
        <dbReference type="Google" id="ProtNLM"/>
    </source>
</evidence>
<sequence length="470" mass="51671">MATTPLRTPLRGTAFRETMHGTVRLAGETRPRRIRLDLAVRADRILLPHRTTDARLTGRVRIQGLADDPDATGELEISPVARRRIRYRLEFTAGGDRLTLDGWKSVSVARPWRSMTTLPFTLAPAPGGAPAGTGVLRFRPGALLPFLAGWRFPRGAPGRADHHAADRPAARTWRWDGTPGRTEVWYTTLTDPATGTGLWLHHELTAPTDGTPARTHGWISLHPPAGPAEHARTGPRPWTAGEDAHPLRGSAGPYGWDLTEHPQGPPLYTFPRWAWRWGLLPAAHLLTATTSRYSGTVTHPGGRLVLDGAPGATARIHGHGYAERWAWLHADLGGGDVLEVIAAVARRPGLDRLPPLVFLRLHRAGRTWPRTALRPAVGWLGPGRFRARIALPEWTVTGRTARHRITVTVRQDAERTLTLGYTDPDGAAATCHNTETADAHVTLERRRGLRWQPEAVWTLTATAHAEVGHR</sequence>
<dbReference type="AlphaFoldDB" id="A0AAU8JS65"/>
<dbReference type="EMBL" id="CP159872">
    <property type="protein sequence ID" value="XCM79122.1"/>
    <property type="molecule type" value="Genomic_DNA"/>
</dbReference>